<dbReference type="Proteomes" id="UP001295423">
    <property type="component" value="Unassembled WGS sequence"/>
</dbReference>
<comment type="caution">
    <text evidence="3">The sequence shown here is derived from an EMBL/GenBank/DDBJ whole genome shotgun (WGS) entry which is preliminary data.</text>
</comment>
<reference evidence="3" key="1">
    <citation type="submission" date="2023-08" db="EMBL/GenBank/DDBJ databases">
        <authorList>
            <person name="Audoor S."/>
            <person name="Bilcke G."/>
        </authorList>
    </citation>
    <scope>NUCLEOTIDE SEQUENCE</scope>
</reference>
<name>A0AAD2FP86_9STRA</name>
<feature type="compositionally biased region" description="Basic residues" evidence="1">
    <location>
        <begin position="279"/>
        <end position="289"/>
    </location>
</feature>
<feature type="region of interest" description="Disordered" evidence="1">
    <location>
        <begin position="274"/>
        <end position="325"/>
    </location>
</feature>
<accession>A0AAD2FP86</accession>
<evidence type="ECO:0008006" key="5">
    <source>
        <dbReference type="Google" id="ProtNLM"/>
    </source>
</evidence>
<feature type="chain" id="PRO_5041961599" description="WSC domain-containing protein" evidence="2">
    <location>
        <begin position="24"/>
        <end position="325"/>
    </location>
</feature>
<dbReference type="EMBL" id="CAKOGP040001747">
    <property type="protein sequence ID" value="CAJ1948291.1"/>
    <property type="molecule type" value="Genomic_DNA"/>
</dbReference>
<keyword evidence="4" id="KW-1185">Reference proteome</keyword>
<organism evidence="3 4">
    <name type="scientific">Cylindrotheca closterium</name>
    <dbReference type="NCBI Taxonomy" id="2856"/>
    <lineage>
        <taxon>Eukaryota</taxon>
        <taxon>Sar</taxon>
        <taxon>Stramenopiles</taxon>
        <taxon>Ochrophyta</taxon>
        <taxon>Bacillariophyta</taxon>
        <taxon>Bacillariophyceae</taxon>
        <taxon>Bacillariophycidae</taxon>
        <taxon>Bacillariales</taxon>
        <taxon>Bacillariaceae</taxon>
        <taxon>Cylindrotheca</taxon>
    </lineage>
</organism>
<evidence type="ECO:0000313" key="4">
    <source>
        <dbReference type="Proteomes" id="UP001295423"/>
    </source>
</evidence>
<evidence type="ECO:0000256" key="2">
    <source>
        <dbReference type="SAM" id="SignalP"/>
    </source>
</evidence>
<evidence type="ECO:0000313" key="3">
    <source>
        <dbReference type="EMBL" id="CAJ1948291.1"/>
    </source>
</evidence>
<feature type="compositionally biased region" description="Polar residues" evidence="1">
    <location>
        <begin position="294"/>
        <end position="311"/>
    </location>
</feature>
<gene>
    <name evidence="3" type="ORF">CYCCA115_LOCUS11543</name>
</gene>
<protein>
    <recommendedName>
        <fullName evidence="5">WSC domain-containing protein</fullName>
    </recommendedName>
</protein>
<keyword evidence="2" id="KW-0732">Signal</keyword>
<sequence>MLSSAKSLLLALCLALVATSTIGQFTDVGNGVCVDGSGSQFDYVERAGVASTAACQTTCSSIDTTNLRGLEYESTTRGCLCLYENGAGVPANAFAEGGVEPGGGAVAGANSTFATFTCYSFSGGSYTNRGVGGCVDSRANFYSYGVPFNARGSQTLGTCQNACTAAGTSGLVGLDYDGECYCLYSEGSQPTVFFNNAVSSNSGSGTIGRTNTMAGVTCQRFGTAIPVSAPIAVPVAVPVAQVPVTVPVSVPVTVTVPVTVPVAAPVVPAVPVTPGAKAPKVKGSGKKGGAKAPTTNRGSKLVASPSTSTVVNPKAPKIAKRRARY</sequence>
<feature type="signal peptide" evidence="2">
    <location>
        <begin position="1"/>
        <end position="23"/>
    </location>
</feature>
<evidence type="ECO:0000256" key="1">
    <source>
        <dbReference type="SAM" id="MobiDB-lite"/>
    </source>
</evidence>
<proteinExistence type="predicted"/>
<dbReference type="AlphaFoldDB" id="A0AAD2FP86"/>